<evidence type="ECO:0000313" key="3">
    <source>
        <dbReference type="Proteomes" id="UP000509303"/>
    </source>
</evidence>
<feature type="region of interest" description="Disordered" evidence="1">
    <location>
        <begin position="1"/>
        <end position="20"/>
    </location>
</feature>
<proteinExistence type="predicted"/>
<dbReference type="EMBL" id="CP054929">
    <property type="protein sequence ID" value="QKW54641.1"/>
    <property type="molecule type" value="Genomic_DNA"/>
</dbReference>
<gene>
    <name evidence="2" type="ORF">HUT08_19800</name>
</gene>
<sequence>MPPSDAHAGTTGLGQPGATGQIAVAAPPERVYALVTDLRVLAELGEEVRAHRWVGRPGAAVVGARFRGSNRRGARRWRTTARVTAADPGRCFAFEVSSGPLPVSVWRYEIRAAADGGCLVVESTWDRRPRWFRGLTALATGVRERTAVNDHNIARTLSRLKERAER</sequence>
<name>A0A7H8NJC2_9ACTN</name>
<evidence type="ECO:0000313" key="2">
    <source>
        <dbReference type="EMBL" id="QKW54641.1"/>
    </source>
</evidence>
<protein>
    <submittedName>
        <fullName evidence="2">SRPBCC family protein</fullName>
    </submittedName>
</protein>
<dbReference type="Pfam" id="PF10604">
    <property type="entry name" value="Polyketide_cyc2"/>
    <property type="match status" value="1"/>
</dbReference>
<reference evidence="2 3" key="1">
    <citation type="submission" date="2020-06" db="EMBL/GenBank/DDBJ databases">
        <title>Genome mining for natural products.</title>
        <authorList>
            <person name="Zhang B."/>
            <person name="Shi J."/>
            <person name="Ge H."/>
        </authorList>
    </citation>
    <scope>NUCLEOTIDE SEQUENCE [LARGE SCALE GENOMIC DNA]</scope>
    <source>
        <strain evidence="2 3">NA00687</strain>
    </source>
</reference>
<dbReference type="AlphaFoldDB" id="A0A7H8NJC2"/>
<accession>A0A7H8NJC2</accession>
<dbReference type="SUPFAM" id="SSF55961">
    <property type="entry name" value="Bet v1-like"/>
    <property type="match status" value="1"/>
</dbReference>
<dbReference type="CDD" id="cd07812">
    <property type="entry name" value="SRPBCC"/>
    <property type="match status" value="1"/>
</dbReference>
<dbReference type="InterPro" id="IPR019587">
    <property type="entry name" value="Polyketide_cyclase/dehydratase"/>
</dbReference>
<dbReference type="Proteomes" id="UP000509303">
    <property type="component" value="Chromosome"/>
</dbReference>
<dbReference type="InterPro" id="IPR023393">
    <property type="entry name" value="START-like_dom_sf"/>
</dbReference>
<keyword evidence="3" id="KW-1185">Reference proteome</keyword>
<organism evidence="2 3">
    <name type="scientific">Streptomyces buecherae</name>
    <dbReference type="NCBI Taxonomy" id="2763006"/>
    <lineage>
        <taxon>Bacteria</taxon>
        <taxon>Bacillati</taxon>
        <taxon>Actinomycetota</taxon>
        <taxon>Actinomycetes</taxon>
        <taxon>Kitasatosporales</taxon>
        <taxon>Streptomycetaceae</taxon>
        <taxon>Streptomyces</taxon>
    </lineage>
</organism>
<dbReference type="Gene3D" id="3.30.530.20">
    <property type="match status" value="1"/>
</dbReference>
<evidence type="ECO:0000256" key="1">
    <source>
        <dbReference type="SAM" id="MobiDB-lite"/>
    </source>
</evidence>